<accession>A0ABU6TJT1</accession>
<name>A0ABU6TJT1_9FABA</name>
<feature type="region of interest" description="Disordered" evidence="1">
    <location>
        <begin position="32"/>
        <end position="63"/>
    </location>
</feature>
<proteinExistence type="predicted"/>
<sequence length="63" mass="6954">MIGDQPLISACSLLESGVLEVHHSPPLVAVQQKRSIASSQQPSRKSNGSRTFYMNYDSLAEHR</sequence>
<feature type="compositionally biased region" description="Polar residues" evidence="1">
    <location>
        <begin position="32"/>
        <end position="52"/>
    </location>
</feature>
<gene>
    <name evidence="2" type="ORF">PIB30_054903</name>
</gene>
<evidence type="ECO:0000313" key="2">
    <source>
        <dbReference type="EMBL" id="MED6148639.1"/>
    </source>
</evidence>
<dbReference type="EMBL" id="JASCZI010091044">
    <property type="protein sequence ID" value="MED6148639.1"/>
    <property type="molecule type" value="Genomic_DNA"/>
</dbReference>
<evidence type="ECO:0000313" key="3">
    <source>
        <dbReference type="Proteomes" id="UP001341840"/>
    </source>
</evidence>
<organism evidence="2 3">
    <name type="scientific">Stylosanthes scabra</name>
    <dbReference type="NCBI Taxonomy" id="79078"/>
    <lineage>
        <taxon>Eukaryota</taxon>
        <taxon>Viridiplantae</taxon>
        <taxon>Streptophyta</taxon>
        <taxon>Embryophyta</taxon>
        <taxon>Tracheophyta</taxon>
        <taxon>Spermatophyta</taxon>
        <taxon>Magnoliopsida</taxon>
        <taxon>eudicotyledons</taxon>
        <taxon>Gunneridae</taxon>
        <taxon>Pentapetalae</taxon>
        <taxon>rosids</taxon>
        <taxon>fabids</taxon>
        <taxon>Fabales</taxon>
        <taxon>Fabaceae</taxon>
        <taxon>Papilionoideae</taxon>
        <taxon>50 kb inversion clade</taxon>
        <taxon>dalbergioids sensu lato</taxon>
        <taxon>Dalbergieae</taxon>
        <taxon>Pterocarpus clade</taxon>
        <taxon>Stylosanthes</taxon>
    </lineage>
</organism>
<feature type="non-terminal residue" evidence="2">
    <location>
        <position position="63"/>
    </location>
</feature>
<evidence type="ECO:0000256" key="1">
    <source>
        <dbReference type="SAM" id="MobiDB-lite"/>
    </source>
</evidence>
<keyword evidence="3" id="KW-1185">Reference proteome</keyword>
<reference evidence="2 3" key="1">
    <citation type="journal article" date="2023" name="Plants (Basel)">
        <title>Bridging the Gap: Combining Genomics and Transcriptomics Approaches to Understand Stylosanthes scabra, an Orphan Legume from the Brazilian Caatinga.</title>
        <authorList>
            <person name="Ferreira-Neto J.R.C."/>
            <person name="da Silva M.D."/>
            <person name="Binneck E."/>
            <person name="de Melo N.F."/>
            <person name="da Silva R.H."/>
            <person name="de Melo A.L.T.M."/>
            <person name="Pandolfi V."/>
            <person name="Bustamante F.O."/>
            <person name="Brasileiro-Vidal A.C."/>
            <person name="Benko-Iseppon A.M."/>
        </authorList>
    </citation>
    <scope>NUCLEOTIDE SEQUENCE [LARGE SCALE GENOMIC DNA]</scope>
    <source>
        <tissue evidence="2">Leaves</tissue>
    </source>
</reference>
<comment type="caution">
    <text evidence="2">The sequence shown here is derived from an EMBL/GenBank/DDBJ whole genome shotgun (WGS) entry which is preliminary data.</text>
</comment>
<protein>
    <recommendedName>
        <fullName evidence="4">Ycf15</fullName>
    </recommendedName>
</protein>
<evidence type="ECO:0008006" key="4">
    <source>
        <dbReference type="Google" id="ProtNLM"/>
    </source>
</evidence>
<dbReference type="Proteomes" id="UP001341840">
    <property type="component" value="Unassembled WGS sequence"/>
</dbReference>